<dbReference type="Pfam" id="PF01061">
    <property type="entry name" value="ABC2_membrane"/>
    <property type="match status" value="1"/>
</dbReference>
<dbReference type="InterPro" id="IPR047817">
    <property type="entry name" value="ABC2_TM_bact-type"/>
</dbReference>
<feature type="transmembrane region" description="Helical" evidence="6">
    <location>
        <begin position="22"/>
        <end position="46"/>
    </location>
</feature>
<keyword evidence="2 6" id="KW-0812">Transmembrane</keyword>
<gene>
    <name evidence="8" type="ORF">F8566_29525</name>
</gene>
<keyword evidence="6" id="KW-0813">Transport</keyword>
<dbReference type="GO" id="GO:0043190">
    <property type="term" value="C:ATP-binding cassette (ABC) transporter complex"/>
    <property type="evidence" value="ECO:0007669"/>
    <property type="project" value="InterPro"/>
</dbReference>
<evidence type="ECO:0000256" key="6">
    <source>
        <dbReference type="RuleBase" id="RU361157"/>
    </source>
</evidence>
<dbReference type="OrthoDB" id="670210at2"/>
<feature type="transmembrane region" description="Helical" evidence="6">
    <location>
        <begin position="66"/>
        <end position="88"/>
    </location>
</feature>
<organism evidence="8 9">
    <name type="scientific">Actinomadura rudentiformis</name>
    <dbReference type="NCBI Taxonomy" id="359158"/>
    <lineage>
        <taxon>Bacteria</taxon>
        <taxon>Bacillati</taxon>
        <taxon>Actinomycetota</taxon>
        <taxon>Actinomycetes</taxon>
        <taxon>Streptosporangiales</taxon>
        <taxon>Thermomonosporaceae</taxon>
        <taxon>Actinomadura</taxon>
    </lineage>
</organism>
<protein>
    <recommendedName>
        <fullName evidence="6">Transport permease protein</fullName>
    </recommendedName>
</protein>
<evidence type="ECO:0000256" key="4">
    <source>
        <dbReference type="ARBA" id="ARBA00023136"/>
    </source>
</evidence>
<evidence type="ECO:0000256" key="3">
    <source>
        <dbReference type="ARBA" id="ARBA00022989"/>
    </source>
</evidence>
<feature type="transmembrane region" description="Helical" evidence="6">
    <location>
        <begin position="146"/>
        <end position="168"/>
    </location>
</feature>
<keyword evidence="6" id="KW-1003">Cell membrane</keyword>
<evidence type="ECO:0000313" key="9">
    <source>
        <dbReference type="Proteomes" id="UP000468735"/>
    </source>
</evidence>
<dbReference type="GO" id="GO:0046677">
    <property type="term" value="P:response to antibiotic"/>
    <property type="evidence" value="ECO:0007669"/>
    <property type="project" value="UniProtKB-KW"/>
</dbReference>
<keyword evidence="4 6" id="KW-0472">Membrane</keyword>
<feature type="transmembrane region" description="Helical" evidence="6">
    <location>
        <begin position="180"/>
        <end position="197"/>
    </location>
</feature>
<keyword evidence="3 6" id="KW-1133">Transmembrane helix</keyword>
<comment type="similarity">
    <text evidence="6">Belongs to the ABC-2 integral membrane protein family.</text>
</comment>
<dbReference type="InterPro" id="IPR013525">
    <property type="entry name" value="ABC2_TM"/>
</dbReference>
<evidence type="ECO:0000313" key="8">
    <source>
        <dbReference type="EMBL" id="KAB2344750.1"/>
    </source>
</evidence>
<dbReference type="GO" id="GO:0140359">
    <property type="term" value="F:ABC-type transporter activity"/>
    <property type="evidence" value="ECO:0007669"/>
    <property type="project" value="InterPro"/>
</dbReference>
<evidence type="ECO:0000256" key="2">
    <source>
        <dbReference type="ARBA" id="ARBA00022692"/>
    </source>
</evidence>
<dbReference type="AlphaFoldDB" id="A0A6H9YFE6"/>
<dbReference type="PIRSF" id="PIRSF006648">
    <property type="entry name" value="DrrB"/>
    <property type="match status" value="1"/>
</dbReference>
<feature type="transmembrane region" description="Helical" evidence="6">
    <location>
        <begin position="229"/>
        <end position="251"/>
    </location>
</feature>
<dbReference type="EMBL" id="WBMT01000015">
    <property type="protein sequence ID" value="KAB2344750.1"/>
    <property type="molecule type" value="Genomic_DNA"/>
</dbReference>
<feature type="domain" description="ABC transmembrane type-2" evidence="7">
    <location>
        <begin position="27"/>
        <end position="258"/>
    </location>
</feature>
<evidence type="ECO:0000256" key="5">
    <source>
        <dbReference type="ARBA" id="ARBA00023251"/>
    </source>
</evidence>
<accession>A0A6H9YFE6</accession>
<dbReference type="PANTHER" id="PTHR43229:SF2">
    <property type="entry name" value="NODULATION PROTEIN J"/>
    <property type="match status" value="1"/>
</dbReference>
<dbReference type="InterPro" id="IPR051784">
    <property type="entry name" value="Nod_factor_ABC_transporter"/>
</dbReference>
<proteinExistence type="inferred from homology"/>
<sequence>MSTLTLAMRDNSTMVRRQLKRLLRYPSMTVQLVATPVIILIVFVYVFGGTLGEGLGGGGRDAYVNYVVPGILLMAVATAATGTAVMVATDMTEGIIARFRTMRISRASVLTGHVVGSVIQQLLGMAAVIGIAFALGFRPNATAIEWLAATALLTLFVAAITWLAVALGMKSPTPEAASNAPMPLILLPFLGSGFVPTDSMPTVLRWFAEYQPFTPVMETLRGLLMGTPIGNSGAIATAWCTGIALVSYLWAKNTFNKA</sequence>
<keyword evidence="9" id="KW-1185">Reference proteome</keyword>
<keyword evidence="5" id="KW-0046">Antibiotic resistance</keyword>
<feature type="transmembrane region" description="Helical" evidence="6">
    <location>
        <begin position="109"/>
        <end position="134"/>
    </location>
</feature>
<dbReference type="PANTHER" id="PTHR43229">
    <property type="entry name" value="NODULATION PROTEIN J"/>
    <property type="match status" value="1"/>
</dbReference>
<dbReference type="Proteomes" id="UP000468735">
    <property type="component" value="Unassembled WGS sequence"/>
</dbReference>
<reference evidence="8 9" key="1">
    <citation type="submission" date="2019-09" db="EMBL/GenBank/DDBJ databases">
        <title>Actinomadura physcomitrii sp. nov., a novel actinomycete isolated from moss [Physcomitrium sphaericum (Ludw) Fuernr].</title>
        <authorList>
            <person name="Zhuang X."/>
            <person name="Liu C."/>
        </authorList>
    </citation>
    <scope>NUCLEOTIDE SEQUENCE [LARGE SCALE GENOMIC DNA]</scope>
    <source>
        <strain evidence="8 9">HMC1</strain>
    </source>
</reference>
<comment type="caution">
    <text evidence="8">The sequence shown here is derived from an EMBL/GenBank/DDBJ whole genome shotgun (WGS) entry which is preliminary data.</text>
</comment>
<comment type="subcellular location">
    <subcellularLocation>
        <location evidence="6">Cell membrane</location>
        <topology evidence="6">Multi-pass membrane protein</topology>
    </subcellularLocation>
    <subcellularLocation>
        <location evidence="1">Membrane</location>
        <topology evidence="1">Multi-pass membrane protein</topology>
    </subcellularLocation>
</comment>
<name>A0A6H9YFE6_9ACTN</name>
<evidence type="ECO:0000256" key="1">
    <source>
        <dbReference type="ARBA" id="ARBA00004141"/>
    </source>
</evidence>
<dbReference type="RefSeq" id="WP_151565118.1">
    <property type="nucleotide sequence ID" value="NZ_WBMT01000015.1"/>
</dbReference>
<dbReference type="PROSITE" id="PS51012">
    <property type="entry name" value="ABC_TM2"/>
    <property type="match status" value="1"/>
</dbReference>
<evidence type="ECO:0000259" key="7">
    <source>
        <dbReference type="PROSITE" id="PS51012"/>
    </source>
</evidence>
<dbReference type="InterPro" id="IPR000412">
    <property type="entry name" value="ABC_2_transport"/>
</dbReference>